<dbReference type="OrthoDB" id="9814069at2"/>
<dbReference type="InterPro" id="IPR011990">
    <property type="entry name" value="TPR-like_helical_dom_sf"/>
</dbReference>
<dbReference type="AlphaFoldDB" id="A0A402D4P6"/>
<evidence type="ECO:0000313" key="2">
    <source>
        <dbReference type="Proteomes" id="UP000287394"/>
    </source>
</evidence>
<dbReference type="Proteomes" id="UP000287394">
    <property type="component" value="Chromosome"/>
</dbReference>
<dbReference type="InterPro" id="IPR019734">
    <property type="entry name" value="TPR_rpt"/>
</dbReference>
<name>A0A402D4P6_9BACT</name>
<proteinExistence type="predicted"/>
<dbReference type="Gene3D" id="1.25.40.10">
    <property type="entry name" value="Tetratricopeptide repeat domain"/>
    <property type="match status" value="1"/>
</dbReference>
<dbReference type="PROSITE" id="PS50005">
    <property type="entry name" value="TPR"/>
    <property type="match status" value="1"/>
</dbReference>
<evidence type="ECO:0000313" key="1">
    <source>
        <dbReference type="EMBL" id="BDI29275.1"/>
    </source>
</evidence>
<reference evidence="1 2" key="1">
    <citation type="journal article" date="2019" name="Int. J. Syst. Evol. Microbiol.">
        <title>Capsulimonas corticalis gen. nov., sp. nov., an aerobic capsulated bacterium, of a novel bacterial order, Capsulimonadales ord. nov., of the class Armatimonadia of the phylum Armatimonadetes.</title>
        <authorList>
            <person name="Li J."/>
            <person name="Kudo C."/>
            <person name="Tonouchi A."/>
        </authorList>
    </citation>
    <scope>NUCLEOTIDE SEQUENCE [LARGE SCALE GENOMIC DNA]</scope>
    <source>
        <strain evidence="1 2">AX-7</strain>
    </source>
</reference>
<dbReference type="KEGG" id="ccot:CCAX7_13260"/>
<sequence>MPILIAIYLVGLIAWWSIRKFLNQREAQRRQDAESALQRRISQDPGNMAVYEGLGDSYRSGGRLNDALGAYQKALEVAGDRPSAGVQYKIRQIQMDIDASGRKMTRSSGRGAGRAKDLINCVFCGAGNPLTSRRCEECGKELLHDTFLSALETIWTDKIQRKKMLEAIAIISIPVLCIAFAANLSLEVKGVLIISAVVVGGWVFLHSFSGDRH</sequence>
<organism evidence="1 2">
    <name type="scientific">Capsulimonas corticalis</name>
    <dbReference type="NCBI Taxonomy" id="2219043"/>
    <lineage>
        <taxon>Bacteria</taxon>
        <taxon>Bacillati</taxon>
        <taxon>Armatimonadota</taxon>
        <taxon>Armatimonadia</taxon>
        <taxon>Capsulimonadales</taxon>
        <taxon>Capsulimonadaceae</taxon>
        <taxon>Capsulimonas</taxon>
    </lineage>
</organism>
<accession>A0A402D4P6</accession>
<dbReference type="RefSeq" id="WP_119324449.1">
    <property type="nucleotide sequence ID" value="NZ_AP025739.1"/>
</dbReference>
<dbReference type="SUPFAM" id="SSF48452">
    <property type="entry name" value="TPR-like"/>
    <property type="match status" value="1"/>
</dbReference>
<protein>
    <submittedName>
        <fullName evidence="1">Uncharacterized protein</fullName>
    </submittedName>
</protein>
<dbReference type="EMBL" id="AP025739">
    <property type="protein sequence ID" value="BDI29275.1"/>
    <property type="molecule type" value="Genomic_DNA"/>
</dbReference>
<keyword evidence="2" id="KW-1185">Reference proteome</keyword>
<gene>
    <name evidence="1" type="ORF">CCAX7_13260</name>
</gene>